<organism evidence="1">
    <name type="scientific">Arundo donax</name>
    <name type="common">Giant reed</name>
    <name type="synonym">Donax arundinaceus</name>
    <dbReference type="NCBI Taxonomy" id="35708"/>
    <lineage>
        <taxon>Eukaryota</taxon>
        <taxon>Viridiplantae</taxon>
        <taxon>Streptophyta</taxon>
        <taxon>Embryophyta</taxon>
        <taxon>Tracheophyta</taxon>
        <taxon>Spermatophyta</taxon>
        <taxon>Magnoliopsida</taxon>
        <taxon>Liliopsida</taxon>
        <taxon>Poales</taxon>
        <taxon>Poaceae</taxon>
        <taxon>PACMAD clade</taxon>
        <taxon>Arundinoideae</taxon>
        <taxon>Arundineae</taxon>
        <taxon>Arundo</taxon>
    </lineage>
</organism>
<sequence length="18" mass="2097">MRSSGALWRRAPSGPRRR</sequence>
<protein>
    <submittedName>
        <fullName evidence="1">Uncharacterized protein</fullName>
    </submittedName>
</protein>
<name>A0A0A9B7Q6_ARUDO</name>
<dbReference type="EMBL" id="GBRH01238519">
    <property type="protein sequence ID" value="JAD59376.1"/>
    <property type="molecule type" value="Transcribed_RNA"/>
</dbReference>
<reference evidence="1" key="1">
    <citation type="submission" date="2014-09" db="EMBL/GenBank/DDBJ databases">
        <authorList>
            <person name="Magalhaes I.L.F."/>
            <person name="Oliveira U."/>
            <person name="Santos F.R."/>
            <person name="Vidigal T.H.D.A."/>
            <person name="Brescovit A.D."/>
            <person name="Santos A.J."/>
        </authorList>
    </citation>
    <scope>NUCLEOTIDE SEQUENCE</scope>
    <source>
        <tissue evidence="1">Shoot tissue taken approximately 20 cm above the soil surface</tissue>
    </source>
</reference>
<dbReference type="AlphaFoldDB" id="A0A0A9B7Q6"/>
<reference evidence="1" key="2">
    <citation type="journal article" date="2015" name="Data Brief">
        <title>Shoot transcriptome of the giant reed, Arundo donax.</title>
        <authorList>
            <person name="Barrero R.A."/>
            <person name="Guerrero F.D."/>
            <person name="Moolhuijzen P."/>
            <person name="Goolsby J.A."/>
            <person name="Tidwell J."/>
            <person name="Bellgard S.E."/>
            <person name="Bellgard M.I."/>
        </authorList>
    </citation>
    <scope>NUCLEOTIDE SEQUENCE</scope>
    <source>
        <tissue evidence="1">Shoot tissue taken approximately 20 cm above the soil surface</tissue>
    </source>
</reference>
<accession>A0A0A9B7Q6</accession>
<proteinExistence type="predicted"/>
<evidence type="ECO:0000313" key="1">
    <source>
        <dbReference type="EMBL" id="JAD59376.1"/>
    </source>
</evidence>